<dbReference type="PANTHER" id="PTHR43355:SF2">
    <property type="entry name" value="FLAVIN REDUCTASE (NADPH)"/>
    <property type="match status" value="1"/>
</dbReference>
<accession>A0ABV9JCH1</accession>
<dbReference type="Gene3D" id="3.40.50.720">
    <property type="entry name" value="NAD(P)-binding Rossmann-like Domain"/>
    <property type="match status" value="1"/>
</dbReference>
<evidence type="ECO:0000313" key="3">
    <source>
        <dbReference type="Proteomes" id="UP001595987"/>
    </source>
</evidence>
<evidence type="ECO:0000313" key="2">
    <source>
        <dbReference type="EMBL" id="MFC4652218.1"/>
    </source>
</evidence>
<protein>
    <submittedName>
        <fullName evidence="2">NAD(P)H-binding protein</fullName>
    </submittedName>
</protein>
<dbReference type="EMBL" id="JBHSGD010000005">
    <property type="protein sequence ID" value="MFC4652218.1"/>
    <property type="molecule type" value="Genomic_DNA"/>
</dbReference>
<gene>
    <name evidence="2" type="ORF">ACFO26_04790</name>
</gene>
<sequence length="196" mass="21812">MNIMIIGATGTIGNEVRKRILTETDWEITLLVRNPTKIGKSNAARETIIESDVDHFNKNQLTDIDAVFVALSGNMPELTKKIVNVLESSETKRLVQILTMGIYNEVPAKYLHGGGMSDYVIRYAEAGEIIENSDLDYTIIRPAWFDHGDDEVNVTKKGEMLTGHDVSVTAISKFVVKALAEPDFAKRQSFGLNRPD</sequence>
<dbReference type="Pfam" id="PF13460">
    <property type="entry name" value="NAD_binding_10"/>
    <property type="match status" value="1"/>
</dbReference>
<name>A0ABV9JCH1_9LACT</name>
<dbReference type="InterPro" id="IPR016040">
    <property type="entry name" value="NAD(P)-bd_dom"/>
</dbReference>
<keyword evidence="3" id="KW-1185">Reference proteome</keyword>
<reference evidence="3" key="1">
    <citation type="journal article" date="2019" name="Int. J. Syst. Evol. Microbiol.">
        <title>The Global Catalogue of Microorganisms (GCM) 10K type strain sequencing project: providing services to taxonomists for standard genome sequencing and annotation.</title>
        <authorList>
            <consortium name="The Broad Institute Genomics Platform"/>
            <consortium name="The Broad Institute Genome Sequencing Center for Infectious Disease"/>
            <person name="Wu L."/>
            <person name="Ma J."/>
        </authorList>
    </citation>
    <scope>NUCLEOTIDE SEQUENCE [LARGE SCALE GENOMIC DNA]</scope>
    <source>
        <strain evidence="3">CCUG 63287</strain>
    </source>
</reference>
<dbReference type="InterPro" id="IPR036291">
    <property type="entry name" value="NAD(P)-bd_dom_sf"/>
</dbReference>
<dbReference type="Proteomes" id="UP001595987">
    <property type="component" value="Unassembled WGS sequence"/>
</dbReference>
<organism evidence="2 3">
    <name type="scientific">Lactococcus nasutitermitis</name>
    <dbReference type="NCBI Taxonomy" id="1652957"/>
    <lineage>
        <taxon>Bacteria</taxon>
        <taxon>Bacillati</taxon>
        <taxon>Bacillota</taxon>
        <taxon>Bacilli</taxon>
        <taxon>Lactobacillales</taxon>
        <taxon>Streptococcaceae</taxon>
        <taxon>Lactococcus</taxon>
    </lineage>
</organism>
<dbReference type="RefSeq" id="WP_213535332.1">
    <property type="nucleotide sequence ID" value="NZ_BOVQ01000004.1"/>
</dbReference>
<evidence type="ECO:0000259" key="1">
    <source>
        <dbReference type="Pfam" id="PF13460"/>
    </source>
</evidence>
<dbReference type="SUPFAM" id="SSF51735">
    <property type="entry name" value="NAD(P)-binding Rossmann-fold domains"/>
    <property type="match status" value="1"/>
</dbReference>
<proteinExistence type="predicted"/>
<dbReference type="PANTHER" id="PTHR43355">
    <property type="entry name" value="FLAVIN REDUCTASE (NADPH)"/>
    <property type="match status" value="1"/>
</dbReference>
<dbReference type="InterPro" id="IPR051606">
    <property type="entry name" value="Polyketide_Oxido-like"/>
</dbReference>
<feature type="domain" description="NAD(P)-binding" evidence="1">
    <location>
        <begin position="7"/>
        <end position="182"/>
    </location>
</feature>
<comment type="caution">
    <text evidence="2">The sequence shown here is derived from an EMBL/GenBank/DDBJ whole genome shotgun (WGS) entry which is preliminary data.</text>
</comment>